<accession>A0ABP8QZS8</accession>
<feature type="transmembrane region" description="Helical" evidence="1">
    <location>
        <begin position="6"/>
        <end position="33"/>
    </location>
</feature>
<comment type="caution">
    <text evidence="2">The sequence shown here is derived from an EMBL/GenBank/DDBJ whole genome shotgun (WGS) entry which is preliminary data.</text>
</comment>
<keyword evidence="3" id="KW-1185">Reference proteome</keyword>
<evidence type="ECO:0000256" key="1">
    <source>
        <dbReference type="SAM" id="Phobius"/>
    </source>
</evidence>
<name>A0ABP8QZS8_9SPHI</name>
<dbReference type="RefSeq" id="WP_345065722.1">
    <property type="nucleotide sequence ID" value="NZ_BAABGR010000010.1"/>
</dbReference>
<dbReference type="Proteomes" id="UP001500394">
    <property type="component" value="Unassembled WGS sequence"/>
</dbReference>
<keyword evidence="1" id="KW-0812">Transmembrane</keyword>
<keyword evidence="1" id="KW-0472">Membrane</keyword>
<keyword evidence="1" id="KW-1133">Transmembrane helix</keyword>
<sequence length="126" mass="13753">MIVISYIISIILFVLGDSLGTMVALTFFNLIGQIFGWQIPQNTKVGQYIGAFVGAFLGAYVGLKSFDILGHQPNYYLILPIFGIVWLILNSKINPIHFPTAQRLGGGVNSPDNNSVSVSAWICFGE</sequence>
<feature type="transmembrane region" description="Helical" evidence="1">
    <location>
        <begin position="45"/>
        <end position="63"/>
    </location>
</feature>
<gene>
    <name evidence="2" type="ORF">GCM10023173_10520</name>
</gene>
<evidence type="ECO:0000313" key="3">
    <source>
        <dbReference type="Proteomes" id="UP001500394"/>
    </source>
</evidence>
<dbReference type="EMBL" id="BAABGR010000010">
    <property type="protein sequence ID" value="GAA4514150.1"/>
    <property type="molecule type" value="Genomic_DNA"/>
</dbReference>
<protein>
    <submittedName>
        <fullName evidence="2">Uncharacterized protein</fullName>
    </submittedName>
</protein>
<evidence type="ECO:0000313" key="2">
    <source>
        <dbReference type="EMBL" id="GAA4514150.1"/>
    </source>
</evidence>
<organism evidence="2 3">
    <name type="scientific">Sphingobacterium thermophilum</name>
    <dbReference type="NCBI Taxonomy" id="768534"/>
    <lineage>
        <taxon>Bacteria</taxon>
        <taxon>Pseudomonadati</taxon>
        <taxon>Bacteroidota</taxon>
        <taxon>Sphingobacteriia</taxon>
        <taxon>Sphingobacteriales</taxon>
        <taxon>Sphingobacteriaceae</taxon>
        <taxon>Sphingobacterium</taxon>
    </lineage>
</organism>
<proteinExistence type="predicted"/>
<feature type="transmembrane region" description="Helical" evidence="1">
    <location>
        <begin position="75"/>
        <end position="93"/>
    </location>
</feature>
<reference evidence="3" key="1">
    <citation type="journal article" date="2019" name="Int. J. Syst. Evol. Microbiol.">
        <title>The Global Catalogue of Microorganisms (GCM) 10K type strain sequencing project: providing services to taxonomists for standard genome sequencing and annotation.</title>
        <authorList>
            <consortium name="The Broad Institute Genomics Platform"/>
            <consortium name="The Broad Institute Genome Sequencing Center for Infectious Disease"/>
            <person name="Wu L."/>
            <person name="Ma J."/>
        </authorList>
    </citation>
    <scope>NUCLEOTIDE SEQUENCE [LARGE SCALE GENOMIC DNA]</scope>
    <source>
        <strain evidence="3">JCM 17858</strain>
    </source>
</reference>